<dbReference type="InParanoid" id="A0A177C902"/>
<feature type="region of interest" description="Disordered" evidence="1">
    <location>
        <begin position="24"/>
        <end position="43"/>
    </location>
</feature>
<proteinExistence type="predicted"/>
<feature type="compositionally biased region" description="Basic and acidic residues" evidence="1">
    <location>
        <begin position="31"/>
        <end position="41"/>
    </location>
</feature>
<keyword evidence="3" id="KW-1185">Reference proteome</keyword>
<dbReference type="RefSeq" id="XP_018033602.1">
    <property type="nucleotide sequence ID" value="XM_018183138.1"/>
</dbReference>
<evidence type="ECO:0000313" key="3">
    <source>
        <dbReference type="Proteomes" id="UP000077069"/>
    </source>
</evidence>
<evidence type="ECO:0000256" key="1">
    <source>
        <dbReference type="SAM" id="MobiDB-lite"/>
    </source>
</evidence>
<accession>A0A177C902</accession>
<sequence length="113" mass="13165">MDPDSDAQVFLLLNSFQLTIKPRAGRRPARSKTEDLKKEGSEAEVPEVELFEVEYLKDIEDSKMWDSENEKFEVESLDGVRLYTEDKKIEDIQDWSLYTTPTGRVCTRMREGN</sequence>
<reference evidence="2 3" key="1">
    <citation type="submission" date="2016-05" db="EMBL/GenBank/DDBJ databases">
        <title>Comparative analysis of secretome profiles of manganese(II)-oxidizing ascomycete fungi.</title>
        <authorList>
            <consortium name="DOE Joint Genome Institute"/>
            <person name="Zeiner C.A."/>
            <person name="Purvine S.O."/>
            <person name="Zink E.M."/>
            <person name="Wu S."/>
            <person name="Pasa-Tolic L."/>
            <person name="Chaput D.L."/>
            <person name="Haridas S."/>
            <person name="Grigoriev I.V."/>
            <person name="Santelli C.M."/>
            <person name="Hansel C.M."/>
        </authorList>
    </citation>
    <scope>NUCLEOTIDE SEQUENCE [LARGE SCALE GENOMIC DNA]</scope>
    <source>
        <strain evidence="2 3">AP3s5-JAC2a</strain>
    </source>
</reference>
<protein>
    <submittedName>
        <fullName evidence="2">Uncharacterized protein</fullName>
    </submittedName>
</protein>
<name>A0A177C902_9PLEO</name>
<dbReference type="AlphaFoldDB" id="A0A177C902"/>
<gene>
    <name evidence="2" type="ORF">CC84DRAFT_1220119</name>
</gene>
<organism evidence="2 3">
    <name type="scientific">Paraphaeosphaeria sporulosa</name>
    <dbReference type="NCBI Taxonomy" id="1460663"/>
    <lineage>
        <taxon>Eukaryota</taxon>
        <taxon>Fungi</taxon>
        <taxon>Dikarya</taxon>
        <taxon>Ascomycota</taxon>
        <taxon>Pezizomycotina</taxon>
        <taxon>Dothideomycetes</taxon>
        <taxon>Pleosporomycetidae</taxon>
        <taxon>Pleosporales</taxon>
        <taxon>Massarineae</taxon>
        <taxon>Didymosphaeriaceae</taxon>
        <taxon>Paraphaeosphaeria</taxon>
    </lineage>
</organism>
<dbReference type="GeneID" id="28766624"/>
<dbReference type="Proteomes" id="UP000077069">
    <property type="component" value="Unassembled WGS sequence"/>
</dbReference>
<evidence type="ECO:0000313" key="2">
    <source>
        <dbReference type="EMBL" id="OAG03237.1"/>
    </source>
</evidence>
<dbReference type="EMBL" id="KV441555">
    <property type="protein sequence ID" value="OAG03237.1"/>
    <property type="molecule type" value="Genomic_DNA"/>
</dbReference>